<dbReference type="Pfam" id="PF04757">
    <property type="entry name" value="Pex2_Pex12"/>
    <property type="match status" value="1"/>
</dbReference>
<dbReference type="PANTHER" id="PTHR12888:SF0">
    <property type="entry name" value="PEROXISOME ASSEMBLY PROTEIN 12"/>
    <property type="match status" value="1"/>
</dbReference>
<evidence type="ECO:0000256" key="9">
    <source>
        <dbReference type="ARBA" id="ARBA00022833"/>
    </source>
</evidence>
<feature type="domain" description="Pex N-terminal" evidence="16">
    <location>
        <begin position="61"/>
        <end position="243"/>
    </location>
</feature>
<keyword evidence="9" id="KW-0862">Zinc</keyword>
<dbReference type="GO" id="GO:0004842">
    <property type="term" value="F:ubiquitin-protein transferase activity"/>
    <property type="evidence" value="ECO:0007669"/>
    <property type="project" value="TreeGrafter"/>
</dbReference>
<evidence type="ECO:0000256" key="6">
    <source>
        <dbReference type="ARBA" id="ARBA00022692"/>
    </source>
</evidence>
<dbReference type="GO" id="GO:0005778">
    <property type="term" value="C:peroxisomal membrane"/>
    <property type="evidence" value="ECO:0007669"/>
    <property type="project" value="UniProtKB-SubCell"/>
</dbReference>
<evidence type="ECO:0000256" key="10">
    <source>
        <dbReference type="ARBA" id="ARBA00022927"/>
    </source>
</evidence>
<evidence type="ECO:0000256" key="7">
    <source>
        <dbReference type="ARBA" id="ARBA00022723"/>
    </source>
</evidence>
<evidence type="ECO:0000256" key="15">
    <source>
        <dbReference type="PIRNR" id="PIRNR038074"/>
    </source>
</evidence>
<dbReference type="Gene3D" id="3.30.40.10">
    <property type="entry name" value="Zinc/RING finger domain, C3HC4 (zinc finger)"/>
    <property type="match status" value="1"/>
</dbReference>
<keyword evidence="12 15" id="KW-0472">Membrane</keyword>
<keyword evidence="5" id="KW-0813">Transport</keyword>
<evidence type="ECO:0000259" key="16">
    <source>
        <dbReference type="Pfam" id="PF04757"/>
    </source>
</evidence>
<dbReference type="InterPro" id="IPR017375">
    <property type="entry name" value="PEX12"/>
</dbReference>
<dbReference type="GO" id="GO:0006513">
    <property type="term" value="P:protein monoubiquitination"/>
    <property type="evidence" value="ECO:0007669"/>
    <property type="project" value="TreeGrafter"/>
</dbReference>
<keyword evidence="13 15" id="KW-0576">Peroxisome</keyword>
<sequence>MSKIDMNDQPYCRHGCSEMDNVDHVLTMFSCIIIMAERGAHLSQLLLDSSRPSIFELVAQEGLNQALRGTIKFFFRVCANHYPETFGVTFHWANEIQLAFDCLLQSYYLRNHGASFAENFYGLERVTKNDCRLNRRAKICSLISLSFLPYALSKLDAYFSKRQPSYQRHPVMSFSSIRFIYDLIVLINWMLYTWGKSVTHSPVLHLLGMKLKHGGENSSPGISLTKIIEMSAFFIQFLEWWFTNQSSQAKSMLSLPIPPPPHSVVQNQNSKPRTGACPLCQKQWKNECVLRVSGYVFCYRCILPYLKENSKCPISKLPATPNDLIRIFANAE</sequence>
<keyword evidence="11" id="KW-1133">Transmembrane helix</keyword>
<feature type="domain" description="RING-type" evidence="17">
    <location>
        <begin position="277"/>
        <end position="314"/>
    </location>
</feature>
<comment type="pathway">
    <text evidence="2">Protein modification; protein ubiquitination.</text>
</comment>
<comment type="similarity">
    <text evidence="3 15">Belongs to the pex2/pex10/pex12 family.</text>
</comment>
<keyword evidence="7" id="KW-0479">Metal-binding</keyword>
<evidence type="ECO:0000256" key="13">
    <source>
        <dbReference type="ARBA" id="ARBA00023140"/>
    </source>
</evidence>
<dbReference type="GO" id="GO:0016558">
    <property type="term" value="P:protein import into peroxisome matrix"/>
    <property type="evidence" value="ECO:0007669"/>
    <property type="project" value="UniProtKB-UniRule"/>
</dbReference>
<evidence type="ECO:0000256" key="5">
    <source>
        <dbReference type="ARBA" id="ARBA00022448"/>
    </source>
</evidence>
<keyword evidence="8" id="KW-0863">Zinc-finger</keyword>
<name>A0A4Y7LUB2_9CRUS</name>
<accession>A0A4Y7LUB2</accession>
<dbReference type="GO" id="GO:1990429">
    <property type="term" value="C:peroxisomal importomer complex"/>
    <property type="evidence" value="ECO:0007669"/>
    <property type="project" value="TreeGrafter"/>
</dbReference>
<evidence type="ECO:0000259" key="17">
    <source>
        <dbReference type="Pfam" id="PF13923"/>
    </source>
</evidence>
<dbReference type="AlphaFoldDB" id="A0A4Y7LUB2"/>
<evidence type="ECO:0000256" key="4">
    <source>
        <dbReference type="ARBA" id="ARBA00018980"/>
    </source>
</evidence>
<gene>
    <name evidence="18" type="primary">EOG090X0AIN</name>
</gene>
<keyword evidence="6" id="KW-0812">Transmembrane</keyword>
<evidence type="ECO:0000256" key="11">
    <source>
        <dbReference type="ARBA" id="ARBA00022989"/>
    </source>
</evidence>
<dbReference type="FunFam" id="3.30.40.10:FF:000634">
    <property type="entry name" value="Peroxisome assembly protein 12"/>
    <property type="match status" value="1"/>
</dbReference>
<evidence type="ECO:0000256" key="1">
    <source>
        <dbReference type="ARBA" id="ARBA00004585"/>
    </source>
</evidence>
<dbReference type="EMBL" id="LR002225">
    <property type="protein sequence ID" value="SVE71844.1"/>
    <property type="molecule type" value="mRNA"/>
</dbReference>
<dbReference type="InterPro" id="IPR001841">
    <property type="entry name" value="Znf_RING"/>
</dbReference>
<dbReference type="PANTHER" id="PTHR12888">
    <property type="entry name" value="PEROXISOME ASSEMBLY PROTEIN 12 PEROXIN-12"/>
    <property type="match status" value="1"/>
</dbReference>
<keyword evidence="10" id="KW-0653">Protein transport</keyword>
<evidence type="ECO:0000256" key="2">
    <source>
        <dbReference type="ARBA" id="ARBA00004906"/>
    </source>
</evidence>
<dbReference type="SUPFAM" id="SSF57850">
    <property type="entry name" value="RING/U-box"/>
    <property type="match status" value="1"/>
</dbReference>
<dbReference type="PIRSF" id="PIRSF038074">
    <property type="entry name" value="Peroxisome_assembly_p12"/>
    <property type="match status" value="1"/>
</dbReference>
<dbReference type="InterPro" id="IPR006845">
    <property type="entry name" value="Pex_N"/>
</dbReference>
<dbReference type="GO" id="GO:0008270">
    <property type="term" value="F:zinc ion binding"/>
    <property type="evidence" value="ECO:0007669"/>
    <property type="project" value="UniProtKB-KW"/>
</dbReference>
<dbReference type="InterPro" id="IPR013083">
    <property type="entry name" value="Znf_RING/FYVE/PHD"/>
</dbReference>
<evidence type="ECO:0000256" key="8">
    <source>
        <dbReference type="ARBA" id="ARBA00022771"/>
    </source>
</evidence>
<evidence type="ECO:0000256" key="12">
    <source>
        <dbReference type="ARBA" id="ARBA00023136"/>
    </source>
</evidence>
<evidence type="ECO:0000313" key="18">
    <source>
        <dbReference type="EMBL" id="SVE71844.1"/>
    </source>
</evidence>
<comment type="function">
    <text evidence="15">Component of a retrotranslocation channel required for peroxisome organization by mediating export of the PEX5 receptor from peroxisomes to the cytosol, thereby promoting PEX5 recycling.</text>
</comment>
<organism evidence="18">
    <name type="scientific">Daphnia similis</name>
    <dbReference type="NCBI Taxonomy" id="35528"/>
    <lineage>
        <taxon>Eukaryota</taxon>
        <taxon>Metazoa</taxon>
        <taxon>Ecdysozoa</taxon>
        <taxon>Arthropoda</taxon>
        <taxon>Crustacea</taxon>
        <taxon>Branchiopoda</taxon>
        <taxon>Diplostraca</taxon>
        <taxon>Cladocera</taxon>
        <taxon>Anomopoda</taxon>
        <taxon>Daphniidae</taxon>
        <taxon>Daphnia</taxon>
        <taxon>Daphnia similis group</taxon>
    </lineage>
</organism>
<evidence type="ECO:0000256" key="3">
    <source>
        <dbReference type="ARBA" id="ARBA00008704"/>
    </source>
</evidence>
<comment type="subcellular location">
    <subcellularLocation>
        <location evidence="1">Peroxisome membrane</location>
        <topology evidence="1">Multi-pass membrane protein</topology>
    </subcellularLocation>
</comment>
<reference evidence="18" key="1">
    <citation type="submission" date="2018-08" db="EMBL/GenBank/DDBJ databases">
        <authorList>
            <person name="Cornetti L."/>
        </authorList>
    </citation>
    <scope>NUCLEOTIDE SEQUENCE</scope>
    <source>
        <strain evidence="18">CA-CBC-37</strain>
    </source>
</reference>
<proteinExistence type="evidence at transcript level"/>
<evidence type="ECO:0000256" key="14">
    <source>
        <dbReference type="ARBA" id="ARBA00029692"/>
    </source>
</evidence>
<dbReference type="Pfam" id="PF13923">
    <property type="entry name" value="zf-C3HC4_2"/>
    <property type="match status" value="1"/>
</dbReference>
<protein>
    <recommendedName>
        <fullName evidence="4 15">Peroxisome assembly protein 12</fullName>
    </recommendedName>
    <alternativeName>
        <fullName evidence="14 15">Peroxin-12</fullName>
    </alternativeName>
</protein>
<dbReference type="CDD" id="cd16451">
    <property type="entry name" value="mRING_PEX12"/>
    <property type="match status" value="1"/>
</dbReference>